<reference evidence="1" key="1">
    <citation type="journal article" date="2021" name="PeerJ">
        <title>Extensive microbial diversity within the chicken gut microbiome revealed by metagenomics and culture.</title>
        <authorList>
            <person name="Gilroy R."/>
            <person name="Ravi A."/>
            <person name="Getino M."/>
            <person name="Pursley I."/>
            <person name="Horton D.L."/>
            <person name="Alikhan N.F."/>
            <person name="Baker D."/>
            <person name="Gharbi K."/>
            <person name="Hall N."/>
            <person name="Watson M."/>
            <person name="Adriaenssens E.M."/>
            <person name="Foster-Nyarko E."/>
            <person name="Jarju S."/>
            <person name="Secka A."/>
            <person name="Antonio M."/>
            <person name="Oren A."/>
            <person name="Chaudhuri R.R."/>
            <person name="La Ragione R."/>
            <person name="Hildebrand F."/>
            <person name="Pallen M.J."/>
        </authorList>
    </citation>
    <scope>NUCLEOTIDE SEQUENCE</scope>
    <source>
        <strain evidence="1">ChiSxjej6B18-287</strain>
    </source>
</reference>
<organism evidence="1 2">
    <name type="scientific">Candidatus Blautia merdigallinarum</name>
    <dbReference type="NCBI Taxonomy" id="2838495"/>
    <lineage>
        <taxon>Bacteria</taxon>
        <taxon>Bacillati</taxon>
        <taxon>Bacillota</taxon>
        <taxon>Clostridia</taxon>
        <taxon>Lachnospirales</taxon>
        <taxon>Lachnospiraceae</taxon>
        <taxon>Blautia</taxon>
    </lineage>
</organism>
<evidence type="ECO:0000313" key="1">
    <source>
        <dbReference type="EMBL" id="HJC09589.1"/>
    </source>
</evidence>
<gene>
    <name evidence="1" type="ORF">H9935_02100</name>
</gene>
<proteinExistence type="predicted"/>
<reference evidence="1" key="2">
    <citation type="submission" date="2021-04" db="EMBL/GenBank/DDBJ databases">
        <authorList>
            <person name="Gilroy R."/>
        </authorList>
    </citation>
    <scope>NUCLEOTIDE SEQUENCE</scope>
    <source>
        <strain evidence="1">ChiSxjej6B18-287</strain>
    </source>
</reference>
<dbReference type="EMBL" id="DWWV01000025">
    <property type="protein sequence ID" value="HJC09589.1"/>
    <property type="molecule type" value="Genomic_DNA"/>
</dbReference>
<protein>
    <submittedName>
        <fullName evidence="1">Uncharacterized protein</fullName>
    </submittedName>
</protein>
<accession>A0A9D2N3Q1</accession>
<evidence type="ECO:0000313" key="2">
    <source>
        <dbReference type="Proteomes" id="UP000823893"/>
    </source>
</evidence>
<dbReference type="AlphaFoldDB" id="A0A9D2N3Q1"/>
<sequence length="61" mass="6575">MIDEWSGFADLLANLIEKYASELDVENLHVPAVSLEDQDSAAADKKESIFKPEAVAGKIAA</sequence>
<comment type="caution">
    <text evidence="1">The sequence shown here is derived from an EMBL/GenBank/DDBJ whole genome shotgun (WGS) entry which is preliminary data.</text>
</comment>
<dbReference type="Proteomes" id="UP000823893">
    <property type="component" value="Unassembled WGS sequence"/>
</dbReference>
<name>A0A9D2N3Q1_9FIRM</name>